<dbReference type="Pfam" id="PF13452">
    <property type="entry name" value="FAS1_DH_region"/>
    <property type="match status" value="1"/>
</dbReference>
<accession>A0ABM9M6F0</accession>
<evidence type="ECO:0000259" key="3">
    <source>
        <dbReference type="Pfam" id="PF13452"/>
    </source>
</evidence>
<dbReference type="NCBIfam" id="NF040620">
    <property type="entry name" value="fused_HadA_HadB"/>
    <property type="match status" value="1"/>
</dbReference>
<dbReference type="Proteomes" id="UP001190464">
    <property type="component" value="Chromosome"/>
</dbReference>
<organism evidence="4 5">
    <name type="scientific">[Mycobacterium] holstebronense</name>
    <dbReference type="NCBI Taxonomy" id="3064288"/>
    <lineage>
        <taxon>Bacteria</taxon>
        <taxon>Bacillati</taxon>
        <taxon>Actinomycetota</taxon>
        <taxon>Actinomycetes</taxon>
        <taxon>Mycobacteriales</taxon>
        <taxon>Mycobacteriaceae</taxon>
        <taxon>Mycolicibacterium</taxon>
    </lineage>
</organism>
<feature type="domain" description="MaoC-like" evidence="2">
    <location>
        <begin position="222"/>
        <end position="291"/>
    </location>
</feature>
<comment type="similarity">
    <text evidence="1">Belongs to the enoyl-CoA hydratase/isomerase family.</text>
</comment>
<keyword evidence="5" id="KW-1185">Reference proteome</keyword>
<dbReference type="EMBL" id="OY726398">
    <property type="protein sequence ID" value="CAJ1510741.1"/>
    <property type="molecule type" value="Genomic_DNA"/>
</dbReference>
<evidence type="ECO:0000313" key="5">
    <source>
        <dbReference type="Proteomes" id="UP001190464"/>
    </source>
</evidence>
<gene>
    <name evidence="4" type="ORF">MU0102_004327</name>
</gene>
<evidence type="ECO:0000256" key="1">
    <source>
        <dbReference type="ARBA" id="ARBA00005254"/>
    </source>
</evidence>
<dbReference type="InterPro" id="IPR039569">
    <property type="entry name" value="FAS1-like_DH_region"/>
</dbReference>
<proteinExistence type="inferred from homology"/>
<dbReference type="InterPro" id="IPR029069">
    <property type="entry name" value="HotDog_dom_sf"/>
</dbReference>
<dbReference type="PANTHER" id="PTHR43437:SF3">
    <property type="entry name" value="HYDROXYACYL-THIOESTER DEHYDRATASE TYPE 2, MITOCHONDRIAL"/>
    <property type="match status" value="1"/>
</dbReference>
<dbReference type="Pfam" id="PF01575">
    <property type="entry name" value="MaoC_dehydratas"/>
    <property type="match status" value="1"/>
</dbReference>
<name>A0ABM9M6F0_9MYCO</name>
<evidence type="ECO:0000313" key="4">
    <source>
        <dbReference type="EMBL" id="CAJ1510741.1"/>
    </source>
</evidence>
<feature type="domain" description="FAS1-like dehydratase" evidence="3">
    <location>
        <begin position="13"/>
        <end position="140"/>
    </location>
</feature>
<dbReference type="InterPro" id="IPR050965">
    <property type="entry name" value="UPF0336/Enoyl-CoA_hydratase"/>
</dbReference>
<protein>
    <submittedName>
        <fullName evidence="4">Fused (3R)-hydroxyacyl-ACP dehydratase subunits HadA/HadB</fullName>
    </submittedName>
</protein>
<sequence length="342" mass="37026">MTTAETSALESRVGHYYQMDGTYVVGREKVREYARAVQDYHPAHWDVAAAAEMGYSGLVAPLTFTSTPGMSCNRRMFESVVVGYDTYMQTEEVFEQHRPIVDGDELTIDVELTSVRRIAGRDLITVTNTFTDTAGEVVHTLHTTVVGVTAEDIGPEVKTAVQRAMMHDVNILDVGESAARYEKTVRPAGEIRISEGGLTRVPATPSFDDVKVGDALPVHHTRLSRGDLVNYAGVAGDANPIHWDEDIAKLAGLPDVIAHGMLTMGLGAGFASSWTGDPGAVTRYAVRLSAPAIVSAKEGSDIEFSGRIKSLDPETRSGIILVAAKSENRKIFGLATMNVRFR</sequence>
<evidence type="ECO:0000259" key="2">
    <source>
        <dbReference type="Pfam" id="PF01575"/>
    </source>
</evidence>
<dbReference type="Gene3D" id="3.10.129.10">
    <property type="entry name" value="Hotdog Thioesterase"/>
    <property type="match status" value="2"/>
</dbReference>
<dbReference type="PANTHER" id="PTHR43437">
    <property type="entry name" value="HYDROXYACYL-THIOESTER DEHYDRATASE TYPE 2, MITOCHONDRIAL-RELATED"/>
    <property type="match status" value="1"/>
</dbReference>
<dbReference type="CDD" id="cd03441">
    <property type="entry name" value="R_hydratase_like"/>
    <property type="match status" value="1"/>
</dbReference>
<dbReference type="SUPFAM" id="SSF54637">
    <property type="entry name" value="Thioesterase/thiol ester dehydrase-isomerase"/>
    <property type="match status" value="2"/>
</dbReference>
<dbReference type="InterPro" id="IPR002539">
    <property type="entry name" value="MaoC-like_dom"/>
</dbReference>
<reference evidence="4 5" key="1">
    <citation type="submission" date="2023-08" db="EMBL/GenBank/DDBJ databases">
        <authorList>
            <person name="Folkvardsen B D."/>
            <person name="Norman A."/>
        </authorList>
    </citation>
    <scope>NUCLEOTIDE SEQUENCE [LARGE SCALE GENOMIC DNA]</scope>
    <source>
        <strain evidence="4 5">Mu0102</strain>
    </source>
</reference>
<dbReference type="RefSeq" id="WP_308484959.1">
    <property type="nucleotide sequence ID" value="NZ_OY726398.1"/>
</dbReference>